<name>A0A6J6TCG9_9ZZZZ</name>
<evidence type="ECO:0000256" key="1">
    <source>
        <dbReference type="SAM" id="MobiDB-lite"/>
    </source>
</evidence>
<feature type="region of interest" description="Disordered" evidence="1">
    <location>
        <begin position="1"/>
        <end position="32"/>
    </location>
</feature>
<protein>
    <submittedName>
        <fullName evidence="2">Unannotated protein</fullName>
    </submittedName>
</protein>
<dbReference type="AlphaFoldDB" id="A0A6J6TCG9"/>
<sequence length="94" mass="9910">MIKIKATTPSVVNRSDESIPPKAPKRSPRSAPTPVTFAVRPFAFPYAAASSRSVFIISGNTGFLLGSKSLAESKVSGRLTSKACLSWDAKAKIG</sequence>
<proteinExistence type="predicted"/>
<gene>
    <name evidence="2" type="ORF">UFOPK2816_00532</name>
</gene>
<dbReference type="EMBL" id="CAEZZB010000051">
    <property type="protein sequence ID" value="CAB4745102.1"/>
    <property type="molecule type" value="Genomic_DNA"/>
</dbReference>
<organism evidence="2">
    <name type="scientific">freshwater metagenome</name>
    <dbReference type="NCBI Taxonomy" id="449393"/>
    <lineage>
        <taxon>unclassified sequences</taxon>
        <taxon>metagenomes</taxon>
        <taxon>ecological metagenomes</taxon>
    </lineage>
</organism>
<accession>A0A6J6TCG9</accession>
<reference evidence="2" key="1">
    <citation type="submission" date="2020-05" db="EMBL/GenBank/DDBJ databases">
        <authorList>
            <person name="Chiriac C."/>
            <person name="Salcher M."/>
            <person name="Ghai R."/>
            <person name="Kavagutti S V."/>
        </authorList>
    </citation>
    <scope>NUCLEOTIDE SEQUENCE</scope>
</reference>
<evidence type="ECO:0000313" key="2">
    <source>
        <dbReference type="EMBL" id="CAB4745102.1"/>
    </source>
</evidence>